<dbReference type="SUPFAM" id="SSF53474">
    <property type="entry name" value="alpha/beta-Hydrolases"/>
    <property type="match status" value="1"/>
</dbReference>
<dbReference type="Gene3D" id="3.40.50.1820">
    <property type="entry name" value="alpha/beta hydrolase"/>
    <property type="match status" value="1"/>
</dbReference>
<dbReference type="KEGG" id="rpc:RPC_0558"/>
<dbReference type="AlphaFoldDB" id="Q21BV3"/>
<dbReference type="InterPro" id="IPR000073">
    <property type="entry name" value="AB_hydrolase_1"/>
</dbReference>
<reference evidence="2" key="1">
    <citation type="submission" date="2006-03" db="EMBL/GenBank/DDBJ databases">
        <title>Complete sequence of Rhodopseudomonas palustris BisB18.</title>
        <authorList>
            <consortium name="US DOE Joint Genome Institute"/>
            <person name="Copeland A."/>
            <person name="Lucas S."/>
            <person name="Lapidus A."/>
            <person name="Barry K."/>
            <person name="Detter J.C."/>
            <person name="Glavina del Rio T."/>
            <person name="Hammon N."/>
            <person name="Israni S."/>
            <person name="Dalin E."/>
            <person name="Tice H."/>
            <person name="Pitluck S."/>
            <person name="Chain P."/>
            <person name="Malfatti S."/>
            <person name="Shin M."/>
            <person name="Vergez L."/>
            <person name="Schmutz J."/>
            <person name="Larimer F."/>
            <person name="Land M."/>
            <person name="Hauser L."/>
            <person name="Pelletier D.A."/>
            <person name="Kyrpides N."/>
            <person name="Anderson I."/>
            <person name="Oda Y."/>
            <person name="Harwood C.S."/>
            <person name="Richardson P."/>
        </authorList>
    </citation>
    <scope>NUCLEOTIDE SEQUENCE [LARGE SCALE GENOMIC DNA]</scope>
    <source>
        <strain evidence="2">BisB18</strain>
    </source>
</reference>
<feature type="domain" description="AB hydrolase-1" evidence="1">
    <location>
        <begin position="77"/>
        <end position="317"/>
    </location>
</feature>
<keyword evidence="2" id="KW-0378">Hydrolase</keyword>
<dbReference type="GO" id="GO:0016787">
    <property type="term" value="F:hydrolase activity"/>
    <property type="evidence" value="ECO:0007669"/>
    <property type="project" value="UniProtKB-KW"/>
</dbReference>
<protein>
    <submittedName>
        <fullName evidence="2">Alpha/beta hydrolase fold</fullName>
    </submittedName>
</protein>
<dbReference type="HOGENOM" id="CLU_020336_13_2_5"/>
<dbReference type="InterPro" id="IPR017497">
    <property type="entry name" value="BchO"/>
</dbReference>
<dbReference type="InterPro" id="IPR029058">
    <property type="entry name" value="AB_hydrolase_fold"/>
</dbReference>
<dbReference type="InterPro" id="IPR000639">
    <property type="entry name" value="Epox_hydrolase-like"/>
</dbReference>
<dbReference type="PANTHER" id="PTHR43689">
    <property type="entry name" value="HYDROLASE"/>
    <property type="match status" value="1"/>
</dbReference>
<dbReference type="STRING" id="316056.RPC_0558"/>
<dbReference type="PRINTS" id="PR00111">
    <property type="entry name" value="ABHYDROLASE"/>
</dbReference>
<dbReference type="ESTHER" id="rhopb-q21bv3">
    <property type="family name" value="Mg-chelatase_BchO"/>
</dbReference>
<evidence type="ECO:0000313" key="2">
    <source>
        <dbReference type="EMBL" id="ABD86133.1"/>
    </source>
</evidence>
<accession>Q21BV3</accession>
<organism evidence="2">
    <name type="scientific">Rhodopseudomonas palustris (strain BisB18)</name>
    <dbReference type="NCBI Taxonomy" id="316056"/>
    <lineage>
        <taxon>Bacteria</taxon>
        <taxon>Pseudomonadati</taxon>
        <taxon>Pseudomonadota</taxon>
        <taxon>Alphaproteobacteria</taxon>
        <taxon>Hyphomicrobiales</taxon>
        <taxon>Nitrobacteraceae</taxon>
        <taxon>Rhodopseudomonas</taxon>
    </lineage>
</organism>
<sequence length="338" mass="36279">MSGPQRPHDSSSHLQENAVMRTIPTEQPAVAPRRAELHPKPCWERDGHDWPNRDSSRFVQAAGFRWHVQQMGRGPALLLVHGTGAATHSWRKLAPLLAQHFTVVAPDLPGHGFTETPAWKRLSLDGMAEDLAALLRVLDHAPVLVAGHSAGAAVLARMCLNGSITPDGLFGLNGAMLPIGGMAGRLMTPFAQVLAGSRLVPRLFARFASSDKFIERMIADTGSVLDPAGLEFYRRLTCSPGHVAAALRMMGNWKLRPLAAELPRLLTKLVLVTGGNDKTIAPKDAARVHAMVPGSSVVAMPGLGHLAHEERPHEVSALMIEFARRAGLLPPLLAGAAE</sequence>
<dbReference type="PRINTS" id="PR00412">
    <property type="entry name" value="EPOXHYDRLASE"/>
</dbReference>
<proteinExistence type="predicted"/>
<dbReference type="EMBL" id="CP000301">
    <property type="protein sequence ID" value="ABD86133.1"/>
    <property type="molecule type" value="Genomic_DNA"/>
</dbReference>
<dbReference type="Pfam" id="PF12697">
    <property type="entry name" value="Abhydrolase_6"/>
    <property type="match status" value="1"/>
</dbReference>
<dbReference type="eggNOG" id="COG2267">
    <property type="taxonomic scope" value="Bacteria"/>
</dbReference>
<dbReference type="NCBIfam" id="TIGR03056">
    <property type="entry name" value="bchO_mg_che_rel"/>
    <property type="match status" value="1"/>
</dbReference>
<gene>
    <name evidence="2" type="ordered locus">RPC_0558</name>
</gene>
<dbReference type="PANTHER" id="PTHR43689:SF8">
    <property type="entry name" value="ALPHA_BETA-HYDROLASES SUPERFAMILY PROTEIN"/>
    <property type="match status" value="1"/>
</dbReference>
<name>Q21BV3_RHOPB</name>
<evidence type="ECO:0000259" key="1">
    <source>
        <dbReference type="Pfam" id="PF12697"/>
    </source>
</evidence>